<keyword evidence="1" id="KW-1133">Transmembrane helix</keyword>
<evidence type="ECO:0000256" key="1">
    <source>
        <dbReference type="SAM" id="Phobius"/>
    </source>
</evidence>
<keyword evidence="1" id="KW-0472">Membrane</keyword>
<evidence type="ECO:0000313" key="3">
    <source>
        <dbReference type="Proteomes" id="UP000606991"/>
    </source>
</evidence>
<dbReference type="PANTHER" id="PTHR31272">
    <property type="entry name" value="CYTOCHROME C-TYPE BIOGENESIS PROTEIN HI_1454-RELATED"/>
    <property type="match status" value="1"/>
</dbReference>
<feature type="transmembrane region" description="Helical" evidence="1">
    <location>
        <begin position="114"/>
        <end position="134"/>
    </location>
</feature>
<dbReference type="EMBL" id="JAEKNS010000101">
    <property type="protein sequence ID" value="MBJ7595158.1"/>
    <property type="molecule type" value="Genomic_DNA"/>
</dbReference>
<gene>
    <name evidence="2" type="ORF">JF886_09905</name>
</gene>
<proteinExistence type="predicted"/>
<dbReference type="Proteomes" id="UP000606991">
    <property type="component" value="Unassembled WGS sequence"/>
</dbReference>
<dbReference type="InterPro" id="IPR051790">
    <property type="entry name" value="Cytochrome_c-biogenesis_DsbD"/>
</dbReference>
<accession>A0A934N5S0</accession>
<feature type="transmembrane region" description="Helical" evidence="1">
    <location>
        <begin position="73"/>
        <end position="94"/>
    </location>
</feature>
<dbReference type="PANTHER" id="PTHR31272:SF4">
    <property type="entry name" value="CYTOCHROME C-TYPE BIOGENESIS PROTEIN HI_1454-RELATED"/>
    <property type="match status" value="1"/>
</dbReference>
<feature type="transmembrane region" description="Helical" evidence="1">
    <location>
        <begin position="184"/>
        <end position="205"/>
    </location>
</feature>
<evidence type="ECO:0000313" key="2">
    <source>
        <dbReference type="EMBL" id="MBJ7595158.1"/>
    </source>
</evidence>
<dbReference type="RefSeq" id="WP_337312005.1">
    <property type="nucleotide sequence ID" value="NZ_JAEKNS010000101.1"/>
</dbReference>
<keyword evidence="1" id="KW-0812">Transmembrane</keyword>
<organism evidence="2 3">
    <name type="scientific">Candidatus Aeolococcus gillhamiae</name>
    <dbReference type="NCBI Taxonomy" id="3127015"/>
    <lineage>
        <taxon>Bacteria</taxon>
        <taxon>Bacillati</taxon>
        <taxon>Candidatus Dormiibacterota</taxon>
        <taxon>Candidatus Dormibacteria</taxon>
        <taxon>Candidatus Aeolococcales</taxon>
        <taxon>Candidatus Aeolococcaceae</taxon>
        <taxon>Candidatus Aeolococcus</taxon>
    </lineage>
</organism>
<protein>
    <submittedName>
        <fullName evidence="2">Cytochrome c biogenesis protein CcdA</fullName>
    </submittedName>
</protein>
<feature type="transmembrane region" description="Helical" evidence="1">
    <location>
        <begin position="146"/>
        <end position="164"/>
    </location>
</feature>
<feature type="transmembrane region" description="Helical" evidence="1">
    <location>
        <begin position="217"/>
        <end position="238"/>
    </location>
</feature>
<comment type="caution">
    <text evidence="2">The sequence shown here is derived from an EMBL/GenBank/DDBJ whole genome shotgun (WGS) entry which is preliminary data.</text>
</comment>
<sequence length="256" mass="26899">MSTVLMTSHALPIAASSATYPLALLAGMLSFLSPCVFPLVPAYIAYLSGTTAQPLLVAGGPTGAAAALRRTPVVASGVAFVLGFSAVFVALFYVLRALEVTLLIRHQREVNLVAGLLVILLALQTMGVLRIGAFMRERRLHLAPRAGIAGGFLLGVTFAAGWTPCIGPQLGAILQLAVGGFGGLPFMLVYCLGLAIPFLLVAALTDRLQGIIRRVNRHLGAVNLVAGALLLVFGILLLTNQFTFFNRFSGQSPFDV</sequence>
<reference evidence="2 3" key="1">
    <citation type="submission" date="2020-10" db="EMBL/GenBank/DDBJ databases">
        <title>Ca. Dormibacterota MAGs.</title>
        <authorList>
            <person name="Montgomery K."/>
        </authorList>
    </citation>
    <scope>NUCLEOTIDE SEQUENCE [LARGE SCALE GENOMIC DNA]</scope>
    <source>
        <strain evidence="2">SC8812_S17_18</strain>
    </source>
</reference>
<name>A0A934N5S0_9BACT</name>
<dbReference type="AlphaFoldDB" id="A0A934N5S0"/>